<proteinExistence type="predicted"/>
<organism evidence="1 2">
    <name type="scientific">Methylophaga frappieri (strain ATCC BAA-2434 / DSM 25690 / JAM7)</name>
    <dbReference type="NCBI Taxonomy" id="754477"/>
    <lineage>
        <taxon>Bacteria</taxon>
        <taxon>Pseudomonadati</taxon>
        <taxon>Pseudomonadota</taxon>
        <taxon>Gammaproteobacteria</taxon>
        <taxon>Thiotrichales</taxon>
        <taxon>Piscirickettsiaceae</taxon>
        <taxon>Methylophaga</taxon>
    </lineage>
</organism>
<evidence type="ECO:0000313" key="1">
    <source>
        <dbReference type="EMBL" id="AFJ02145.1"/>
    </source>
</evidence>
<accession>I1YGV2</accession>
<name>I1YGV2_METFJ</name>
<dbReference type="HOGENOM" id="CLU_3292275_0_0_6"/>
<reference evidence="1 2" key="1">
    <citation type="journal article" date="2012" name="J. Bacteriol.">
        <title>Complete genome sequences of Methylophaga sp. strain JAM1 and Methylophaga sp. strain JAM7.</title>
        <authorList>
            <person name="Villeneuve C."/>
            <person name="Martineau C."/>
            <person name="Mauffrey F."/>
            <person name="Villemur R."/>
        </authorList>
    </citation>
    <scope>NUCLEOTIDE SEQUENCE [LARGE SCALE GENOMIC DNA]</scope>
    <source>
        <strain evidence="1 2">JAM7</strain>
    </source>
</reference>
<keyword evidence="2" id="KW-1185">Reference proteome</keyword>
<dbReference type="EMBL" id="CP003380">
    <property type="protein sequence ID" value="AFJ02145.1"/>
    <property type="molecule type" value="Genomic_DNA"/>
</dbReference>
<dbReference type="AlphaFoldDB" id="I1YGV2"/>
<dbReference type="Proteomes" id="UP000009145">
    <property type="component" value="Chromosome"/>
</dbReference>
<dbReference type="KEGG" id="mec:Q7C_976"/>
<protein>
    <submittedName>
        <fullName evidence="1">Uncharacterized protein</fullName>
    </submittedName>
</protein>
<evidence type="ECO:0000313" key="2">
    <source>
        <dbReference type="Proteomes" id="UP000009145"/>
    </source>
</evidence>
<sequence length="40" mass="4536">MVYCVRWTAFPRLRRSKTAAGGVIRGHNMIHLVVFAARHG</sequence>
<gene>
    <name evidence="1" type="ordered locus">Q7C_976</name>
</gene>